<gene>
    <name evidence="1" type="ORF">IAC35_01625</name>
</gene>
<sequence length="330" mass="36956">MEEERKIYPLRFRPIRDGRPWGFEEFRLADLGYRDSLVREGWLAGNSLGELMDTYIDRIVGDTVYEYYGRQFPICVRYLKTDGKTPLQVHPDDETAEQRYDLLGKEKLWYILSAGKGAALHVGFRRNTDASEFYDSCLNGKQDSLLTGISPEAGQSFLIPAGTPHCTDGELEILEIAESSPLDFCLHPRGTAISEDQFDPALTFTDALDFISYGKFAPRAEKEGSLAEIPQFCVRKLSLDTPLVFQGHGDSDSFVLFCCIGGKAEIQVPDPSGTPGRHTIGRTECVLVPAECRDFNIVPMERGTMLLEITNSRVEPDRYIDPNVPATLPE</sequence>
<dbReference type="InterPro" id="IPR014710">
    <property type="entry name" value="RmlC-like_jellyroll"/>
</dbReference>
<protein>
    <recommendedName>
        <fullName evidence="3">Mannose-6-phosphate isomerase</fullName>
    </recommendedName>
</protein>
<dbReference type="Proteomes" id="UP000886881">
    <property type="component" value="Unassembled WGS sequence"/>
</dbReference>
<proteinExistence type="predicted"/>
<evidence type="ECO:0008006" key="3">
    <source>
        <dbReference type="Google" id="ProtNLM"/>
    </source>
</evidence>
<name>A0A9D1KHS5_9BACT</name>
<reference evidence="1" key="2">
    <citation type="journal article" date="2021" name="PeerJ">
        <title>Extensive microbial diversity within the chicken gut microbiome revealed by metagenomics and culture.</title>
        <authorList>
            <person name="Gilroy R."/>
            <person name="Ravi A."/>
            <person name="Getino M."/>
            <person name="Pursley I."/>
            <person name="Horton D.L."/>
            <person name="Alikhan N.F."/>
            <person name="Baker D."/>
            <person name="Gharbi K."/>
            <person name="Hall N."/>
            <person name="Watson M."/>
            <person name="Adriaenssens E.M."/>
            <person name="Foster-Nyarko E."/>
            <person name="Jarju S."/>
            <person name="Secka A."/>
            <person name="Antonio M."/>
            <person name="Oren A."/>
            <person name="Chaudhuri R.R."/>
            <person name="La Ragione R."/>
            <person name="Hildebrand F."/>
            <person name="Pallen M.J."/>
        </authorList>
    </citation>
    <scope>NUCLEOTIDE SEQUENCE</scope>
    <source>
        <strain evidence="1">ChiHecec2B26-709</strain>
    </source>
</reference>
<dbReference type="EMBL" id="DVLC01000032">
    <property type="protein sequence ID" value="HIT46539.1"/>
    <property type="molecule type" value="Genomic_DNA"/>
</dbReference>
<evidence type="ECO:0000313" key="1">
    <source>
        <dbReference type="EMBL" id="HIT46539.1"/>
    </source>
</evidence>
<dbReference type="AlphaFoldDB" id="A0A9D1KHS5"/>
<accession>A0A9D1KHS5</accession>
<dbReference type="Gene3D" id="2.60.120.10">
    <property type="entry name" value="Jelly Rolls"/>
    <property type="match status" value="2"/>
</dbReference>
<dbReference type="InterPro" id="IPR011051">
    <property type="entry name" value="RmlC_Cupin_sf"/>
</dbReference>
<reference evidence="1" key="1">
    <citation type="submission" date="2020-10" db="EMBL/GenBank/DDBJ databases">
        <authorList>
            <person name="Gilroy R."/>
        </authorList>
    </citation>
    <scope>NUCLEOTIDE SEQUENCE</scope>
    <source>
        <strain evidence="1">ChiHecec2B26-709</strain>
    </source>
</reference>
<evidence type="ECO:0000313" key="2">
    <source>
        <dbReference type="Proteomes" id="UP000886881"/>
    </source>
</evidence>
<comment type="caution">
    <text evidence="1">The sequence shown here is derived from an EMBL/GenBank/DDBJ whole genome shotgun (WGS) entry which is preliminary data.</text>
</comment>
<dbReference type="SUPFAM" id="SSF51182">
    <property type="entry name" value="RmlC-like cupins"/>
    <property type="match status" value="1"/>
</dbReference>
<organism evidence="1 2">
    <name type="scientific">Candidatus Cryptobacteroides merdipullorum</name>
    <dbReference type="NCBI Taxonomy" id="2840771"/>
    <lineage>
        <taxon>Bacteria</taxon>
        <taxon>Pseudomonadati</taxon>
        <taxon>Bacteroidota</taxon>
        <taxon>Bacteroidia</taxon>
        <taxon>Bacteroidales</taxon>
        <taxon>Candidatus Cryptobacteroides</taxon>
    </lineage>
</organism>